<name>A0A0E9V925_ANGAN</name>
<reference evidence="1" key="2">
    <citation type="journal article" date="2015" name="Fish Shellfish Immunol.">
        <title>Early steps in the European eel (Anguilla anguilla)-Vibrio vulnificus interaction in the gills: Role of the RtxA13 toxin.</title>
        <authorList>
            <person name="Callol A."/>
            <person name="Pajuelo D."/>
            <person name="Ebbesson L."/>
            <person name="Teles M."/>
            <person name="MacKenzie S."/>
            <person name="Amaro C."/>
        </authorList>
    </citation>
    <scope>NUCLEOTIDE SEQUENCE</scope>
</reference>
<protein>
    <submittedName>
        <fullName evidence="1">Uncharacterized protein</fullName>
    </submittedName>
</protein>
<dbReference type="EMBL" id="GBXM01033963">
    <property type="protein sequence ID" value="JAH74614.1"/>
    <property type="molecule type" value="Transcribed_RNA"/>
</dbReference>
<organism evidence="1">
    <name type="scientific">Anguilla anguilla</name>
    <name type="common">European freshwater eel</name>
    <name type="synonym">Muraena anguilla</name>
    <dbReference type="NCBI Taxonomy" id="7936"/>
    <lineage>
        <taxon>Eukaryota</taxon>
        <taxon>Metazoa</taxon>
        <taxon>Chordata</taxon>
        <taxon>Craniata</taxon>
        <taxon>Vertebrata</taxon>
        <taxon>Euteleostomi</taxon>
        <taxon>Actinopterygii</taxon>
        <taxon>Neopterygii</taxon>
        <taxon>Teleostei</taxon>
        <taxon>Anguilliformes</taxon>
        <taxon>Anguillidae</taxon>
        <taxon>Anguilla</taxon>
    </lineage>
</organism>
<reference evidence="1" key="1">
    <citation type="submission" date="2014-11" db="EMBL/GenBank/DDBJ databases">
        <authorList>
            <person name="Amaro Gonzalez C."/>
        </authorList>
    </citation>
    <scope>NUCLEOTIDE SEQUENCE</scope>
</reference>
<proteinExistence type="predicted"/>
<accession>A0A0E9V925</accession>
<evidence type="ECO:0000313" key="1">
    <source>
        <dbReference type="EMBL" id="JAH74614.1"/>
    </source>
</evidence>
<dbReference type="AlphaFoldDB" id="A0A0E9V925"/>
<sequence length="24" mass="2891">MFLQWQPKCLKVLSLPCRGEEEKQ</sequence>